<reference evidence="14 15" key="1">
    <citation type="submission" date="2017-08" db="EMBL/GenBank/DDBJ databases">
        <title>Fine stratification of microbial communities through a metagenomic profile of the photic zone.</title>
        <authorList>
            <person name="Haro-Moreno J.M."/>
            <person name="Lopez-Perez M."/>
            <person name="De La Torre J."/>
            <person name="Picazo A."/>
            <person name="Camacho A."/>
            <person name="Rodriguez-Valera F."/>
        </authorList>
    </citation>
    <scope>NUCLEOTIDE SEQUENCE [LARGE SCALE GENOMIC DNA]</scope>
    <source>
        <strain evidence="14">MED-G24</strain>
    </source>
</reference>
<dbReference type="PANTHER" id="PTHR11361:SF34">
    <property type="entry name" value="DNA MISMATCH REPAIR PROTEIN MSH1, MITOCHONDRIAL"/>
    <property type="match status" value="1"/>
</dbReference>
<evidence type="ECO:0000256" key="5">
    <source>
        <dbReference type="ARBA" id="ARBA00022840"/>
    </source>
</evidence>
<dbReference type="Proteomes" id="UP000219327">
    <property type="component" value="Unassembled WGS sequence"/>
</dbReference>
<dbReference type="SUPFAM" id="SSF48334">
    <property type="entry name" value="DNA repair protein MutS, domain III"/>
    <property type="match status" value="1"/>
</dbReference>
<dbReference type="InterPro" id="IPR045076">
    <property type="entry name" value="MutS"/>
</dbReference>
<dbReference type="GO" id="GO:0005524">
    <property type="term" value="F:ATP binding"/>
    <property type="evidence" value="ECO:0007669"/>
    <property type="project" value="UniProtKB-UniRule"/>
</dbReference>
<organism evidence="14 15">
    <name type="scientific">OM182 bacterium MED-G24</name>
    <dbReference type="NCBI Taxonomy" id="1986255"/>
    <lineage>
        <taxon>Bacteria</taxon>
        <taxon>Pseudomonadati</taxon>
        <taxon>Pseudomonadota</taxon>
        <taxon>Gammaproteobacteria</taxon>
        <taxon>OMG group</taxon>
        <taxon>OM182 clade</taxon>
    </lineage>
</organism>
<feature type="binding site" evidence="9">
    <location>
        <begin position="611"/>
        <end position="618"/>
    </location>
    <ligand>
        <name>ATP</name>
        <dbReference type="ChEBI" id="CHEBI:30616"/>
    </ligand>
</feature>
<dbReference type="Gene3D" id="3.40.1170.10">
    <property type="entry name" value="DNA repair protein MutS, domain I"/>
    <property type="match status" value="1"/>
</dbReference>
<dbReference type="Pfam" id="PF05190">
    <property type="entry name" value="MutS_IV"/>
    <property type="match status" value="1"/>
</dbReference>
<dbReference type="InterPro" id="IPR007695">
    <property type="entry name" value="DNA_mismatch_repair_MutS-lik_N"/>
</dbReference>
<feature type="domain" description="DNA mismatch repair proteins mutS family" evidence="13">
    <location>
        <begin position="685"/>
        <end position="701"/>
    </location>
</feature>
<dbReference type="PANTHER" id="PTHR11361">
    <property type="entry name" value="DNA MISMATCH REPAIR PROTEIN MUTS FAMILY MEMBER"/>
    <property type="match status" value="1"/>
</dbReference>
<dbReference type="Pfam" id="PF05188">
    <property type="entry name" value="MutS_II"/>
    <property type="match status" value="1"/>
</dbReference>
<feature type="region of interest" description="Disordered" evidence="12">
    <location>
        <begin position="795"/>
        <end position="817"/>
    </location>
</feature>
<dbReference type="SUPFAM" id="SSF53150">
    <property type="entry name" value="DNA repair protein MutS, domain II"/>
    <property type="match status" value="1"/>
</dbReference>
<evidence type="ECO:0000259" key="13">
    <source>
        <dbReference type="PROSITE" id="PS00486"/>
    </source>
</evidence>
<accession>A0A2A5WXZ2</accession>
<protein>
    <recommendedName>
        <fullName evidence="2 9">DNA mismatch repair protein MutS</fullName>
    </recommendedName>
</protein>
<keyword evidence="5 9" id="KW-0067">ATP-binding</keyword>
<comment type="similarity">
    <text evidence="1 9 10">Belongs to the DNA mismatch repair MutS family.</text>
</comment>
<evidence type="ECO:0000256" key="9">
    <source>
        <dbReference type="HAMAP-Rule" id="MF_00096"/>
    </source>
</evidence>
<dbReference type="GO" id="GO:0140664">
    <property type="term" value="F:ATP-dependent DNA damage sensor activity"/>
    <property type="evidence" value="ECO:0007669"/>
    <property type="project" value="InterPro"/>
</dbReference>
<evidence type="ECO:0000313" key="15">
    <source>
        <dbReference type="Proteomes" id="UP000219327"/>
    </source>
</evidence>
<evidence type="ECO:0000256" key="8">
    <source>
        <dbReference type="ARBA" id="ARBA00024647"/>
    </source>
</evidence>
<dbReference type="Pfam" id="PF01624">
    <property type="entry name" value="MutS_I"/>
    <property type="match status" value="1"/>
</dbReference>
<dbReference type="Pfam" id="PF05192">
    <property type="entry name" value="MutS_III"/>
    <property type="match status" value="1"/>
</dbReference>
<dbReference type="SMART" id="SM00533">
    <property type="entry name" value="MUTSd"/>
    <property type="match status" value="1"/>
</dbReference>
<evidence type="ECO:0000256" key="4">
    <source>
        <dbReference type="ARBA" id="ARBA00022763"/>
    </source>
</evidence>
<feature type="coiled-coil region" evidence="11">
    <location>
        <begin position="426"/>
        <end position="453"/>
    </location>
</feature>
<dbReference type="FunFam" id="1.10.1420.10:FF:000002">
    <property type="entry name" value="DNA mismatch repair protein MutS"/>
    <property type="match status" value="1"/>
</dbReference>
<dbReference type="Gene3D" id="3.30.420.110">
    <property type="entry name" value="MutS, connector domain"/>
    <property type="match status" value="1"/>
</dbReference>
<comment type="function">
    <text evidence="8 9">This protein is involved in the repair of mismatches in DNA. It is possible that it carries out the mismatch recognition step. This protein has a weak ATPase activity.</text>
</comment>
<keyword evidence="7 9" id="KW-0234">DNA repair</keyword>
<dbReference type="NCBIfam" id="TIGR01070">
    <property type="entry name" value="mutS1"/>
    <property type="match status" value="1"/>
</dbReference>
<dbReference type="InterPro" id="IPR017261">
    <property type="entry name" value="DNA_mismatch_repair_MutS/MSH"/>
</dbReference>
<evidence type="ECO:0000256" key="11">
    <source>
        <dbReference type="SAM" id="Coils"/>
    </source>
</evidence>
<proteinExistence type="inferred from homology"/>
<dbReference type="InterPro" id="IPR027417">
    <property type="entry name" value="P-loop_NTPase"/>
</dbReference>
<keyword evidence="6 9" id="KW-0238">DNA-binding</keyword>
<dbReference type="Gene3D" id="6.10.140.430">
    <property type="match status" value="1"/>
</dbReference>
<dbReference type="SMART" id="SM00534">
    <property type="entry name" value="MUTSac"/>
    <property type="match status" value="1"/>
</dbReference>
<dbReference type="GO" id="GO:0005829">
    <property type="term" value="C:cytosol"/>
    <property type="evidence" value="ECO:0007669"/>
    <property type="project" value="TreeGrafter"/>
</dbReference>
<evidence type="ECO:0000256" key="7">
    <source>
        <dbReference type="ARBA" id="ARBA00023204"/>
    </source>
</evidence>
<dbReference type="InterPro" id="IPR016151">
    <property type="entry name" value="DNA_mismatch_repair_MutS_N"/>
</dbReference>
<feature type="compositionally biased region" description="Polar residues" evidence="12">
    <location>
        <begin position="800"/>
        <end position="817"/>
    </location>
</feature>
<keyword evidence="4 9" id="KW-0227">DNA damage</keyword>
<evidence type="ECO:0000256" key="1">
    <source>
        <dbReference type="ARBA" id="ARBA00006271"/>
    </source>
</evidence>
<dbReference type="InterPro" id="IPR005748">
    <property type="entry name" value="DNA_mismatch_repair_MutS"/>
</dbReference>
<evidence type="ECO:0000313" key="14">
    <source>
        <dbReference type="EMBL" id="PDH41301.1"/>
    </source>
</evidence>
<dbReference type="InterPro" id="IPR000432">
    <property type="entry name" value="DNA_mismatch_repair_MutS_C"/>
</dbReference>
<dbReference type="GO" id="GO:0003684">
    <property type="term" value="F:damaged DNA binding"/>
    <property type="evidence" value="ECO:0007669"/>
    <property type="project" value="UniProtKB-UniRule"/>
</dbReference>
<dbReference type="SUPFAM" id="SSF52540">
    <property type="entry name" value="P-loop containing nucleoside triphosphate hydrolases"/>
    <property type="match status" value="1"/>
</dbReference>
<dbReference type="FunFam" id="3.40.50.300:FF:000870">
    <property type="entry name" value="MutS protein homolog 4"/>
    <property type="match status" value="1"/>
</dbReference>
<dbReference type="InterPro" id="IPR036678">
    <property type="entry name" value="MutS_con_dom_sf"/>
</dbReference>
<dbReference type="HAMAP" id="MF_00096">
    <property type="entry name" value="MutS"/>
    <property type="match status" value="1"/>
</dbReference>
<dbReference type="InterPro" id="IPR007861">
    <property type="entry name" value="DNA_mismatch_repair_MutS_clamp"/>
</dbReference>
<dbReference type="EMBL" id="NTKD01000005">
    <property type="protein sequence ID" value="PDH41301.1"/>
    <property type="molecule type" value="Genomic_DNA"/>
</dbReference>
<name>A0A2A5WXZ2_9GAMM</name>
<dbReference type="FunFam" id="3.40.1170.10:FF:000001">
    <property type="entry name" value="DNA mismatch repair protein MutS"/>
    <property type="match status" value="1"/>
</dbReference>
<dbReference type="InterPro" id="IPR007860">
    <property type="entry name" value="DNA_mmatch_repair_MutS_con_dom"/>
</dbReference>
<dbReference type="PIRSF" id="PIRSF037677">
    <property type="entry name" value="DNA_mis_repair_Msh6"/>
    <property type="match status" value="1"/>
</dbReference>
<evidence type="ECO:0000256" key="10">
    <source>
        <dbReference type="RuleBase" id="RU003756"/>
    </source>
</evidence>
<evidence type="ECO:0000256" key="2">
    <source>
        <dbReference type="ARBA" id="ARBA00021982"/>
    </source>
</evidence>
<dbReference type="InterPro" id="IPR007696">
    <property type="entry name" value="DNA_mismatch_repair_MutS_core"/>
</dbReference>
<keyword evidence="11" id="KW-0175">Coiled coil</keyword>
<dbReference type="AlphaFoldDB" id="A0A2A5WXZ2"/>
<dbReference type="InterPro" id="IPR036187">
    <property type="entry name" value="DNA_mismatch_repair_MutS_sf"/>
</dbReference>
<sequence length="854" mass="94210">MPQSHTPMMQQYLGIKAEHPDILLFYRMGDFYELFFDDASQASRLLDITLTKRGSSAGQPIPMCGVPYHSVDTYLARLVRQGESVAICEQIGDPATSKGPVDRQVVRIVTPGTLTDEALLNETTDTLIAAIHTNDNTFGIATLDLAAGRFEVQSANSQEELLTEMNRIRPAELILADDIDYSATITDRAGTRRLPSWEFDQNQAHTRLTTQFGTRDLSGFDIDECPVIVEAAGALMGYVSQTQRTALPHIRGLSRLHRDDAVIIDPASRRNLEIDTNIAGGASSTLFSVFNQTQTPMGSRMLRRWLNRPLRDRAILNARLDALTDLVATYRYQDYQAQLQDIGDIERILSRVSLRSARPRDLARLRDTLNALPILHDMLSSETTALLNKLGGDCAPYPNLATRLTTAIIDSPPAIIRDGGVIAGGYDEELDELRGINENAQSYLNELEETERRTTGLSTLKVGYNKVHGFFIEISKSQAQDAPVHYIRRQTLKNAERFITPELKGFEDKALSARSRSLAREKQLFEDLLTILIDELARLTATATALSTLDVITNFAERSVSLNLNRPILSDEPEIQINAGRHPVVEENLNTPFVANDTEIDDGQRLIVITGPNMGGKSTYMRQTALIALLAHTGSYVPASAATIGSIDRIFTRIGSSDDLASGRSTFMVEMTETAMILNNATRNSLVLLDEIGRGTSTFDGLSLAWACATDMAERVSSMTLFATHYFELTSLADTLPGTVNMHMTAREHGDDIVFMYAIAPGPASQSYGLQVARLAGVPHSVIAEAQRKLNELEDAASQHPMQSDLFNRSPSPQPSVETKAEHQAIIDNLQSLDPNNLTPQQALNTLFELRKLI</sequence>
<dbReference type="GO" id="GO:0006298">
    <property type="term" value="P:mismatch repair"/>
    <property type="evidence" value="ECO:0007669"/>
    <property type="project" value="UniProtKB-UniRule"/>
</dbReference>
<dbReference type="Pfam" id="PF00488">
    <property type="entry name" value="MutS_V"/>
    <property type="match status" value="1"/>
</dbReference>
<evidence type="ECO:0000256" key="6">
    <source>
        <dbReference type="ARBA" id="ARBA00023125"/>
    </source>
</evidence>
<dbReference type="CDD" id="cd03284">
    <property type="entry name" value="ABC_MutS1"/>
    <property type="match status" value="1"/>
</dbReference>
<comment type="caution">
    <text evidence="14">The sequence shown here is derived from an EMBL/GenBank/DDBJ whole genome shotgun (WGS) entry which is preliminary data.</text>
</comment>
<dbReference type="NCBIfam" id="NF003810">
    <property type="entry name" value="PRK05399.1"/>
    <property type="match status" value="1"/>
</dbReference>
<evidence type="ECO:0000256" key="12">
    <source>
        <dbReference type="SAM" id="MobiDB-lite"/>
    </source>
</evidence>
<dbReference type="GO" id="GO:0030983">
    <property type="term" value="F:mismatched DNA binding"/>
    <property type="evidence" value="ECO:0007669"/>
    <property type="project" value="InterPro"/>
</dbReference>
<dbReference type="SUPFAM" id="SSF55271">
    <property type="entry name" value="DNA repair protein MutS, domain I"/>
    <property type="match status" value="1"/>
</dbReference>
<keyword evidence="3 9" id="KW-0547">Nucleotide-binding</keyword>
<gene>
    <name evidence="9 14" type="primary">mutS</name>
    <name evidence="14" type="ORF">CNE99_02085</name>
</gene>
<dbReference type="PROSITE" id="PS00486">
    <property type="entry name" value="DNA_MISMATCH_REPAIR_2"/>
    <property type="match status" value="1"/>
</dbReference>
<dbReference type="Gene3D" id="3.40.50.300">
    <property type="entry name" value="P-loop containing nucleotide triphosphate hydrolases"/>
    <property type="match status" value="1"/>
</dbReference>
<evidence type="ECO:0000256" key="3">
    <source>
        <dbReference type="ARBA" id="ARBA00022741"/>
    </source>
</evidence>
<dbReference type="Gene3D" id="1.10.1420.10">
    <property type="match status" value="2"/>
</dbReference>